<dbReference type="EMBL" id="AACS02000004">
    <property type="protein sequence ID" value="EFI27903.1"/>
    <property type="molecule type" value="Genomic_DNA"/>
</dbReference>
<evidence type="ECO:0000256" key="3">
    <source>
        <dbReference type="ARBA" id="ARBA00023002"/>
    </source>
</evidence>
<gene>
    <name evidence="4" type="ORF">CC1G_14394</name>
</gene>
<dbReference type="PANTHER" id="PTHR43391:SF14">
    <property type="entry name" value="DEHYDROGENASE_REDUCTASE SDR FAMILY PROTEIN 7-LIKE"/>
    <property type="match status" value="1"/>
</dbReference>
<dbReference type="GeneID" id="9378419"/>
<evidence type="ECO:0000256" key="1">
    <source>
        <dbReference type="ARBA" id="ARBA00006484"/>
    </source>
</evidence>
<protein>
    <recommendedName>
        <fullName evidence="6">NAD(P)-binding domain-containing protein</fullName>
    </recommendedName>
</protein>
<dbReference type="eggNOG" id="KOG1205">
    <property type="taxonomic scope" value="Eukaryota"/>
</dbReference>
<dbReference type="KEGG" id="cci:CC1G_14394"/>
<comment type="caution">
    <text evidence="4">The sequence shown here is derived from an EMBL/GenBank/DDBJ whole genome shotgun (WGS) entry which is preliminary data.</text>
</comment>
<reference evidence="4 5" key="1">
    <citation type="journal article" date="2010" name="Proc. Natl. Acad. Sci. U.S.A.">
        <title>Insights into evolution of multicellular fungi from the assembled chromosomes of the mushroom Coprinopsis cinerea (Coprinus cinereus).</title>
        <authorList>
            <person name="Stajich J.E."/>
            <person name="Wilke S.K."/>
            <person name="Ahren D."/>
            <person name="Au C.H."/>
            <person name="Birren B.W."/>
            <person name="Borodovsky M."/>
            <person name="Burns C."/>
            <person name="Canback B."/>
            <person name="Casselton L.A."/>
            <person name="Cheng C.K."/>
            <person name="Deng J."/>
            <person name="Dietrich F.S."/>
            <person name="Fargo D.C."/>
            <person name="Farman M.L."/>
            <person name="Gathman A.C."/>
            <person name="Goldberg J."/>
            <person name="Guigo R."/>
            <person name="Hoegger P.J."/>
            <person name="Hooker J.B."/>
            <person name="Huggins A."/>
            <person name="James T.Y."/>
            <person name="Kamada T."/>
            <person name="Kilaru S."/>
            <person name="Kodira C."/>
            <person name="Kues U."/>
            <person name="Kupfer D."/>
            <person name="Kwan H.S."/>
            <person name="Lomsadze A."/>
            <person name="Li W."/>
            <person name="Lilly W.W."/>
            <person name="Ma L.J."/>
            <person name="Mackey A.J."/>
            <person name="Manning G."/>
            <person name="Martin F."/>
            <person name="Muraguchi H."/>
            <person name="Natvig D.O."/>
            <person name="Palmerini H."/>
            <person name="Ramesh M.A."/>
            <person name="Rehmeyer C.J."/>
            <person name="Roe B.A."/>
            <person name="Shenoy N."/>
            <person name="Stanke M."/>
            <person name="Ter-Hovhannisyan V."/>
            <person name="Tunlid A."/>
            <person name="Velagapudi R."/>
            <person name="Vision T.J."/>
            <person name="Zeng Q."/>
            <person name="Zolan M.E."/>
            <person name="Pukkila P.J."/>
        </authorList>
    </citation>
    <scope>NUCLEOTIDE SEQUENCE [LARGE SCALE GENOMIC DNA]</scope>
    <source>
        <strain evidence="5">Okayama-7 / 130 / ATCC MYA-4618 / FGSC 9003</strain>
    </source>
</reference>
<dbReference type="Gene3D" id="3.40.50.720">
    <property type="entry name" value="NAD(P)-binding Rossmann-like Domain"/>
    <property type="match status" value="1"/>
</dbReference>
<comment type="similarity">
    <text evidence="1">Belongs to the short-chain dehydrogenases/reductases (SDR) family.</text>
</comment>
<dbReference type="Pfam" id="PF00106">
    <property type="entry name" value="adh_short"/>
    <property type="match status" value="1"/>
</dbReference>
<evidence type="ECO:0008006" key="6">
    <source>
        <dbReference type="Google" id="ProtNLM"/>
    </source>
</evidence>
<dbReference type="GO" id="GO:0005829">
    <property type="term" value="C:cytosol"/>
    <property type="evidence" value="ECO:0007669"/>
    <property type="project" value="TreeGrafter"/>
</dbReference>
<dbReference type="InterPro" id="IPR002347">
    <property type="entry name" value="SDR_fam"/>
</dbReference>
<evidence type="ECO:0000256" key="2">
    <source>
        <dbReference type="ARBA" id="ARBA00022857"/>
    </source>
</evidence>
<keyword evidence="3" id="KW-0560">Oxidoreductase</keyword>
<dbReference type="RefSeq" id="XP_002911397.1">
    <property type="nucleotide sequence ID" value="XM_002911351.1"/>
</dbReference>
<dbReference type="VEuPathDB" id="FungiDB:CC1G_14394"/>
<dbReference type="HOGENOM" id="CLU_1390160_0_0_1"/>
<sequence length="196" mass="21039">MSGTSIGTYPDRDIPLPDRASAVTSSATDCRCVLVTGATAGIGRELARSIARLSSKLTAIAVGRRQERLEELEKEGLEIIQFDSDTDEKGISSFVDKAIAHYPQLDGIVLCAGVQKDMDLKKDADDQGTPSVITTVSSSLGIVPAACQLVESELHDEEGTTEKLSSFWVPLDKYIESTKKGLKAGDGRICYDNEAK</sequence>
<dbReference type="SUPFAM" id="SSF51735">
    <property type="entry name" value="NAD(P)-binding Rossmann-fold domains"/>
    <property type="match status" value="1"/>
</dbReference>
<dbReference type="AlphaFoldDB" id="D6RM90"/>
<keyword evidence="5" id="KW-1185">Reference proteome</keyword>
<name>D6RM90_COPC7</name>
<dbReference type="PANTHER" id="PTHR43391">
    <property type="entry name" value="RETINOL DEHYDROGENASE-RELATED"/>
    <property type="match status" value="1"/>
</dbReference>
<dbReference type="InterPro" id="IPR036291">
    <property type="entry name" value="NAD(P)-bd_dom_sf"/>
</dbReference>
<dbReference type="OMA" id="QHEFDFK"/>
<accession>D6RM90</accession>
<organism evidence="4 5">
    <name type="scientific">Coprinopsis cinerea (strain Okayama-7 / 130 / ATCC MYA-4618 / FGSC 9003)</name>
    <name type="common">Inky cap fungus</name>
    <name type="synonym">Hormographiella aspergillata</name>
    <dbReference type="NCBI Taxonomy" id="240176"/>
    <lineage>
        <taxon>Eukaryota</taxon>
        <taxon>Fungi</taxon>
        <taxon>Dikarya</taxon>
        <taxon>Basidiomycota</taxon>
        <taxon>Agaricomycotina</taxon>
        <taxon>Agaricomycetes</taxon>
        <taxon>Agaricomycetidae</taxon>
        <taxon>Agaricales</taxon>
        <taxon>Agaricineae</taxon>
        <taxon>Psathyrellaceae</taxon>
        <taxon>Coprinopsis</taxon>
    </lineage>
</organism>
<dbReference type="GO" id="GO:0016491">
    <property type="term" value="F:oxidoreductase activity"/>
    <property type="evidence" value="ECO:0007669"/>
    <property type="project" value="UniProtKB-KW"/>
</dbReference>
<dbReference type="Proteomes" id="UP000001861">
    <property type="component" value="Unassembled WGS sequence"/>
</dbReference>
<evidence type="ECO:0000313" key="5">
    <source>
        <dbReference type="Proteomes" id="UP000001861"/>
    </source>
</evidence>
<dbReference type="OrthoDB" id="37659at2759"/>
<evidence type="ECO:0000313" key="4">
    <source>
        <dbReference type="EMBL" id="EFI27903.1"/>
    </source>
</evidence>
<proteinExistence type="inferred from homology"/>
<keyword evidence="2" id="KW-0521">NADP</keyword>
<dbReference type="InParanoid" id="D6RM90"/>